<protein>
    <submittedName>
        <fullName evidence="1">Uncharacterized protein (TIGR02444 family)</fullName>
    </submittedName>
</protein>
<accession>A0A562QKW0</accession>
<comment type="caution">
    <text evidence="1">The sequence shown here is derived from an EMBL/GenBank/DDBJ whole genome shotgun (WGS) entry which is preliminary data.</text>
</comment>
<dbReference type="Pfam" id="PF09523">
    <property type="entry name" value="DUF2390"/>
    <property type="match status" value="1"/>
</dbReference>
<dbReference type="AlphaFoldDB" id="A0A562QKW0"/>
<name>A0A562QKW0_9PSED</name>
<dbReference type="OrthoDB" id="5795846at2"/>
<proteinExistence type="predicted"/>
<dbReference type="Proteomes" id="UP000316905">
    <property type="component" value="Unassembled WGS sequence"/>
</dbReference>
<gene>
    <name evidence="1" type="ORF">IQ22_00565</name>
</gene>
<dbReference type="InterPro" id="IPR012659">
    <property type="entry name" value="CHP02444"/>
</dbReference>
<dbReference type="NCBIfam" id="TIGR02444">
    <property type="entry name" value="TIGR02444 family protein"/>
    <property type="match status" value="1"/>
</dbReference>
<keyword evidence="2" id="KW-1185">Reference proteome</keyword>
<evidence type="ECO:0000313" key="2">
    <source>
        <dbReference type="Proteomes" id="UP000316905"/>
    </source>
</evidence>
<sequence>MTEALWPFALAVYTQPGVTDACLRLQAAGADVCLLLTAAWLDRQGIQLTPERQRVLESLAAPWRTQVIEPLRRVRTDWRAAAQSDPALTALRERLKHLEVDAERELLARLEQASVGWPADGQPLSTGWLAALSGHAGWTEPQALAQLAQAAID</sequence>
<reference evidence="1 2" key="1">
    <citation type="journal article" date="2015" name="Stand. Genomic Sci.">
        <title>Genomic Encyclopedia of Bacterial and Archaeal Type Strains, Phase III: the genomes of soil and plant-associated and newly described type strains.</title>
        <authorList>
            <person name="Whitman W.B."/>
            <person name="Woyke T."/>
            <person name="Klenk H.P."/>
            <person name="Zhou Y."/>
            <person name="Lilburn T.G."/>
            <person name="Beck B.J."/>
            <person name="De Vos P."/>
            <person name="Vandamme P."/>
            <person name="Eisen J.A."/>
            <person name="Garrity G."/>
            <person name="Hugenholtz P."/>
            <person name="Kyrpides N.C."/>
        </authorList>
    </citation>
    <scope>NUCLEOTIDE SEQUENCE [LARGE SCALE GENOMIC DNA]</scope>
    <source>
        <strain evidence="1 2">CGMCC 1.6858</strain>
    </source>
</reference>
<organism evidence="1 2">
    <name type="scientific">Pseudomonas duriflava</name>
    <dbReference type="NCBI Taxonomy" id="459528"/>
    <lineage>
        <taxon>Bacteria</taxon>
        <taxon>Pseudomonadati</taxon>
        <taxon>Pseudomonadota</taxon>
        <taxon>Gammaproteobacteria</taxon>
        <taxon>Pseudomonadales</taxon>
        <taxon>Pseudomonadaceae</taxon>
        <taxon>Pseudomonas</taxon>
    </lineage>
</organism>
<dbReference type="EMBL" id="VLKY01000002">
    <property type="protein sequence ID" value="TWI57349.1"/>
    <property type="molecule type" value="Genomic_DNA"/>
</dbReference>
<evidence type="ECO:0000313" key="1">
    <source>
        <dbReference type="EMBL" id="TWI57349.1"/>
    </source>
</evidence>